<sequence>MVPPRDAAPAAPPPAAGERLPWTAVPAALRAAVEDALGGRVAEAATQHGGFSPGVAARLRLADGRRAFVKAVGPHPNPDSPDIHRSEASIAAALPAHAPTPAFLGSFDRDGWVVLLFEDVDGAPPAQPWIRAELDPSWPPWTTWPAA</sequence>
<dbReference type="SUPFAM" id="SSF56112">
    <property type="entry name" value="Protein kinase-like (PK-like)"/>
    <property type="match status" value="1"/>
</dbReference>
<dbReference type="Proteomes" id="UP001501020">
    <property type="component" value="Unassembled WGS sequence"/>
</dbReference>
<evidence type="ECO:0000313" key="1">
    <source>
        <dbReference type="EMBL" id="GAA2161548.1"/>
    </source>
</evidence>
<accession>A0ABN3ADB9</accession>
<proteinExistence type="predicted"/>
<dbReference type="RefSeq" id="WP_344279109.1">
    <property type="nucleotide sequence ID" value="NZ_BAAAMR010000099.1"/>
</dbReference>
<keyword evidence="2" id="KW-1185">Reference proteome</keyword>
<organism evidence="1 2">
    <name type="scientific">Actinomadura napierensis</name>
    <dbReference type="NCBI Taxonomy" id="267854"/>
    <lineage>
        <taxon>Bacteria</taxon>
        <taxon>Bacillati</taxon>
        <taxon>Actinomycetota</taxon>
        <taxon>Actinomycetes</taxon>
        <taxon>Streptosporangiales</taxon>
        <taxon>Thermomonosporaceae</taxon>
        <taxon>Actinomadura</taxon>
    </lineage>
</organism>
<dbReference type="InterPro" id="IPR011009">
    <property type="entry name" value="Kinase-like_dom_sf"/>
</dbReference>
<name>A0ABN3ADB9_9ACTN</name>
<protein>
    <recommendedName>
        <fullName evidence="3">Aminoglycoside phosphotransferase family protein</fullName>
    </recommendedName>
</protein>
<dbReference type="EMBL" id="BAAAMR010000099">
    <property type="protein sequence ID" value="GAA2161548.1"/>
    <property type="molecule type" value="Genomic_DNA"/>
</dbReference>
<evidence type="ECO:0008006" key="3">
    <source>
        <dbReference type="Google" id="ProtNLM"/>
    </source>
</evidence>
<evidence type="ECO:0000313" key="2">
    <source>
        <dbReference type="Proteomes" id="UP001501020"/>
    </source>
</evidence>
<gene>
    <name evidence="1" type="ORF">GCM10009727_75990</name>
</gene>
<dbReference type="Gene3D" id="3.30.200.20">
    <property type="entry name" value="Phosphorylase Kinase, domain 1"/>
    <property type="match status" value="1"/>
</dbReference>
<comment type="caution">
    <text evidence="1">The sequence shown here is derived from an EMBL/GenBank/DDBJ whole genome shotgun (WGS) entry which is preliminary data.</text>
</comment>
<reference evidence="1 2" key="1">
    <citation type="journal article" date="2019" name="Int. J. Syst. Evol. Microbiol.">
        <title>The Global Catalogue of Microorganisms (GCM) 10K type strain sequencing project: providing services to taxonomists for standard genome sequencing and annotation.</title>
        <authorList>
            <consortium name="The Broad Institute Genomics Platform"/>
            <consortium name="The Broad Institute Genome Sequencing Center for Infectious Disease"/>
            <person name="Wu L."/>
            <person name="Ma J."/>
        </authorList>
    </citation>
    <scope>NUCLEOTIDE SEQUENCE [LARGE SCALE GENOMIC DNA]</scope>
    <source>
        <strain evidence="1 2">JCM 13850</strain>
    </source>
</reference>